<evidence type="ECO:0000313" key="3">
    <source>
        <dbReference type="EMBL" id="EAS32205.3"/>
    </source>
</evidence>
<proteinExistence type="predicted"/>
<dbReference type="STRING" id="246410.J3KAX1"/>
<name>J3KAX1_COCIM</name>
<evidence type="ECO:0000313" key="4">
    <source>
        <dbReference type="Proteomes" id="UP000001261"/>
    </source>
</evidence>
<dbReference type="KEGG" id="cim:CIMG_03229"/>
<dbReference type="Proteomes" id="UP000001261">
    <property type="component" value="Unassembled WGS sequence"/>
</dbReference>
<evidence type="ECO:0000256" key="1">
    <source>
        <dbReference type="SAM" id="Coils"/>
    </source>
</evidence>
<gene>
    <name evidence="3" type="ORF">CIMG_03229</name>
</gene>
<accession>J3KAX1</accession>
<feature type="region of interest" description="Disordered" evidence="2">
    <location>
        <begin position="250"/>
        <end position="310"/>
    </location>
</feature>
<feature type="region of interest" description="Disordered" evidence="2">
    <location>
        <begin position="504"/>
        <end position="530"/>
    </location>
</feature>
<evidence type="ECO:0000256" key="2">
    <source>
        <dbReference type="SAM" id="MobiDB-lite"/>
    </source>
</evidence>
<sequence length="662" mass="73505">MNMVESTTPVKMPQQTGSPLFPITPDRMNQQKMNISPTKSLDAMQSPTRSGRGASDVQAKVAFLNRLSSVTTPERPVSHVSTTTAALQRAILGREEAESALQTALAQLSEANARERRVSERLESLVEELHSLKERQVHERTVFEKEVRKARKEAFRAGSALVKAQEELKFSRGEIKSLKEEVKLERDAKERAKQEAFERAYALAGLTEELETLKGKLRSAETENNFENLEAQVKEIRGQTPAKHLAAPEAVLMSTSPGSRGIKRGQPDSTDNRSPSRKRSLNTRDRLSSKLGSPVKFSLDSTTSVGEDSMEVGLDEDDSCLIDKLNDDLQWEKRMRQKAEDMVHFLKMECQFKRCSCRLAENRGTRYVHDSSWDTLCQGTEKEPELKEARTKPQDIPALQGQPSPSIPTPPCEAHEEPEQQPDEPLVTFCSDTGTFQVIPSPNRNTDVNDGSMNASQTSFGRSSPSPTFAPQNMDIMGQTEEAQDLELASQSPDTEISIEIDQYRPSSNSPLGTVPANRTSSHSLDPKLSFKTHPYQPSHLEYQTITTTRTIPLYAETQAARSEPAFCPIPATPINREEALAQIRARRDRTQGALKRSASANDANTKLGMMGNTITPMTGTKRIPRVENSGAREGNSMYLGSGIRGRRDISAPIASVRRNFR</sequence>
<feature type="coiled-coil region" evidence="1">
    <location>
        <begin position="161"/>
        <end position="239"/>
    </location>
</feature>
<protein>
    <submittedName>
        <fullName evidence="3">Uncharacterized protein</fullName>
    </submittedName>
</protein>
<feature type="compositionally biased region" description="Polar residues" evidence="2">
    <location>
        <begin position="27"/>
        <end position="49"/>
    </location>
</feature>
<dbReference type="EMBL" id="GG704916">
    <property type="protein sequence ID" value="EAS32205.3"/>
    <property type="molecule type" value="Genomic_DNA"/>
</dbReference>
<reference evidence="4" key="2">
    <citation type="journal article" date="2010" name="Genome Res.">
        <title>Population genomic sequencing of Coccidioides fungi reveals recent hybridization and transposon control.</title>
        <authorList>
            <person name="Neafsey D.E."/>
            <person name="Barker B.M."/>
            <person name="Sharpton T.J."/>
            <person name="Stajich J.E."/>
            <person name="Park D.J."/>
            <person name="Whiston E."/>
            <person name="Hung C.-Y."/>
            <person name="McMahan C."/>
            <person name="White J."/>
            <person name="Sykes S."/>
            <person name="Heiman D."/>
            <person name="Young S."/>
            <person name="Zeng Q."/>
            <person name="Abouelleil A."/>
            <person name="Aftuck L."/>
            <person name="Bessette D."/>
            <person name="Brown A."/>
            <person name="FitzGerald M."/>
            <person name="Lui A."/>
            <person name="Macdonald J.P."/>
            <person name="Priest M."/>
            <person name="Orbach M.J."/>
            <person name="Galgiani J.N."/>
            <person name="Kirkland T.N."/>
            <person name="Cole G.T."/>
            <person name="Birren B.W."/>
            <person name="Henn M.R."/>
            <person name="Taylor J.W."/>
            <person name="Rounsley S.D."/>
        </authorList>
    </citation>
    <scope>GENOME REANNOTATION</scope>
    <source>
        <strain evidence="4">RS</strain>
    </source>
</reference>
<feature type="compositionally biased region" description="Polar residues" evidence="2">
    <location>
        <begin position="1"/>
        <end position="18"/>
    </location>
</feature>
<dbReference type="AlphaFoldDB" id="J3KAX1"/>
<dbReference type="RefSeq" id="XP_001243788.1">
    <property type="nucleotide sequence ID" value="XM_001243787.2"/>
</dbReference>
<feature type="region of interest" description="Disordered" evidence="2">
    <location>
        <begin position="591"/>
        <end position="622"/>
    </location>
</feature>
<feature type="coiled-coil region" evidence="1">
    <location>
        <begin position="94"/>
        <end position="135"/>
    </location>
</feature>
<dbReference type="OrthoDB" id="4495335at2759"/>
<feature type="compositionally biased region" description="Basic and acidic residues" evidence="2">
    <location>
        <begin position="380"/>
        <end position="393"/>
    </location>
</feature>
<keyword evidence="1" id="KW-0175">Coiled coil</keyword>
<feature type="region of interest" description="Disordered" evidence="2">
    <location>
        <begin position="379"/>
        <end position="473"/>
    </location>
</feature>
<dbReference type="PANTHER" id="PTHR42041:SF1">
    <property type="entry name" value="DNA ENDONUCLEASE ACTIVATOR CTP1 C-TERMINAL DOMAIN-CONTAINING PROTEIN"/>
    <property type="match status" value="1"/>
</dbReference>
<feature type="region of interest" description="Disordered" evidence="2">
    <location>
        <begin position="1"/>
        <end position="56"/>
    </location>
</feature>
<feature type="compositionally biased region" description="Polar residues" evidence="2">
    <location>
        <begin position="505"/>
        <end position="524"/>
    </location>
</feature>
<feature type="compositionally biased region" description="Polar residues" evidence="2">
    <location>
        <begin position="430"/>
        <end position="471"/>
    </location>
</feature>
<dbReference type="GeneID" id="4564574"/>
<dbReference type="InParanoid" id="J3KAX1"/>
<organism evidence="3 4">
    <name type="scientific">Coccidioides immitis (strain RS)</name>
    <name type="common">Valley fever fungus</name>
    <dbReference type="NCBI Taxonomy" id="246410"/>
    <lineage>
        <taxon>Eukaryota</taxon>
        <taxon>Fungi</taxon>
        <taxon>Dikarya</taxon>
        <taxon>Ascomycota</taxon>
        <taxon>Pezizomycotina</taxon>
        <taxon>Eurotiomycetes</taxon>
        <taxon>Eurotiomycetidae</taxon>
        <taxon>Onygenales</taxon>
        <taxon>Onygenaceae</taxon>
        <taxon>Coccidioides</taxon>
    </lineage>
</organism>
<reference evidence="4" key="1">
    <citation type="journal article" date="2009" name="Genome Res.">
        <title>Comparative genomic analyses of the human fungal pathogens Coccidioides and their relatives.</title>
        <authorList>
            <person name="Sharpton T.J."/>
            <person name="Stajich J.E."/>
            <person name="Rounsley S.D."/>
            <person name="Gardner M.J."/>
            <person name="Wortman J.R."/>
            <person name="Jordar V.S."/>
            <person name="Maiti R."/>
            <person name="Kodira C.D."/>
            <person name="Neafsey D.E."/>
            <person name="Zeng Q."/>
            <person name="Hung C.-Y."/>
            <person name="McMahan C."/>
            <person name="Muszewska A."/>
            <person name="Grynberg M."/>
            <person name="Mandel M.A."/>
            <person name="Kellner E.M."/>
            <person name="Barker B.M."/>
            <person name="Galgiani J.N."/>
            <person name="Orbach M.J."/>
            <person name="Kirkland T.N."/>
            <person name="Cole G.T."/>
            <person name="Henn M.R."/>
            <person name="Birren B.W."/>
            <person name="Taylor J.W."/>
        </authorList>
    </citation>
    <scope>NUCLEOTIDE SEQUENCE [LARGE SCALE GENOMIC DNA]</scope>
    <source>
        <strain evidence="4">RS</strain>
    </source>
</reference>
<dbReference type="VEuPathDB" id="FungiDB:CIMG_03229"/>
<dbReference type="OMA" id="CSCRIAE"/>
<keyword evidence="4" id="KW-1185">Reference proteome</keyword>
<dbReference type="PANTHER" id="PTHR42041">
    <property type="entry name" value="DNA ENDONUCLEASE ACTIVATOR CTP1 C-TERMINAL DOMAIN-CONTAINING PROTEIN"/>
    <property type="match status" value="1"/>
</dbReference>